<dbReference type="PANTHER" id="PTHR30086:SF21">
    <property type="entry name" value="TRANSPORT PROTEIN"/>
    <property type="match status" value="1"/>
</dbReference>
<comment type="subcellular location">
    <subcellularLocation>
        <location evidence="1">Cell membrane</location>
        <topology evidence="1">Multi-pass membrane protein</topology>
    </subcellularLocation>
</comment>
<keyword evidence="4 6" id="KW-1133">Transmembrane helix</keyword>
<evidence type="ECO:0000256" key="4">
    <source>
        <dbReference type="ARBA" id="ARBA00022989"/>
    </source>
</evidence>
<keyword evidence="8" id="KW-1185">Reference proteome</keyword>
<evidence type="ECO:0000256" key="1">
    <source>
        <dbReference type="ARBA" id="ARBA00004651"/>
    </source>
</evidence>
<dbReference type="PANTHER" id="PTHR30086">
    <property type="entry name" value="ARGININE EXPORTER PROTEIN ARGO"/>
    <property type="match status" value="1"/>
</dbReference>
<evidence type="ECO:0000313" key="8">
    <source>
        <dbReference type="Proteomes" id="UP000219439"/>
    </source>
</evidence>
<dbReference type="InterPro" id="IPR001123">
    <property type="entry name" value="LeuE-type"/>
</dbReference>
<dbReference type="OrthoDB" id="7659099at2"/>
<accession>A0A285PDP8</accession>
<evidence type="ECO:0000256" key="2">
    <source>
        <dbReference type="ARBA" id="ARBA00022475"/>
    </source>
</evidence>
<name>A0A285PDP8_9HYPH</name>
<protein>
    <submittedName>
        <fullName evidence="7">Threonine/homoserine/homoserine lactone efflux protein</fullName>
    </submittedName>
</protein>
<organism evidence="7 8">
    <name type="scientific">Cohaesibacter gelatinilyticus</name>
    <dbReference type="NCBI Taxonomy" id="372072"/>
    <lineage>
        <taxon>Bacteria</taxon>
        <taxon>Pseudomonadati</taxon>
        <taxon>Pseudomonadota</taxon>
        <taxon>Alphaproteobacteria</taxon>
        <taxon>Hyphomicrobiales</taxon>
        <taxon>Cohaesibacteraceae</taxon>
    </lineage>
</organism>
<dbReference type="GO" id="GO:0015171">
    <property type="term" value="F:amino acid transmembrane transporter activity"/>
    <property type="evidence" value="ECO:0007669"/>
    <property type="project" value="TreeGrafter"/>
</dbReference>
<keyword evidence="2" id="KW-1003">Cell membrane</keyword>
<evidence type="ECO:0000313" key="7">
    <source>
        <dbReference type="EMBL" id="SNZ19353.1"/>
    </source>
</evidence>
<dbReference type="AlphaFoldDB" id="A0A285PDP8"/>
<dbReference type="Proteomes" id="UP000219439">
    <property type="component" value="Unassembled WGS sequence"/>
</dbReference>
<evidence type="ECO:0000256" key="3">
    <source>
        <dbReference type="ARBA" id="ARBA00022692"/>
    </source>
</evidence>
<dbReference type="RefSeq" id="WP_097153708.1">
    <property type="nucleotide sequence ID" value="NZ_OBEL01000002.1"/>
</dbReference>
<proteinExistence type="predicted"/>
<evidence type="ECO:0000256" key="6">
    <source>
        <dbReference type="SAM" id="Phobius"/>
    </source>
</evidence>
<evidence type="ECO:0000256" key="5">
    <source>
        <dbReference type="ARBA" id="ARBA00023136"/>
    </source>
</evidence>
<dbReference type="EMBL" id="OBEL01000002">
    <property type="protein sequence ID" value="SNZ19353.1"/>
    <property type="molecule type" value="Genomic_DNA"/>
</dbReference>
<feature type="transmembrane region" description="Helical" evidence="6">
    <location>
        <begin position="153"/>
        <end position="186"/>
    </location>
</feature>
<keyword evidence="3 6" id="KW-0812">Transmembrane</keyword>
<feature type="transmembrane region" description="Helical" evidence="6">
    <location>
        <begin position="73"/>
        <end position="93"/>
    </location>
</feature>
<dbReference type="GO" id="GO:0005886">
    <property type="term" value="C:plasma membrane"/>
    <property type="evidence" value="ECO:0007669"/>
    <property type="project" value="UniProtKB-SubCell"/>
</dbReference>
<gene>
    <name evidence="7" type="ORF">SAMN06265368_2436</name>
</gene>
<dbReference type="Pfam" id="PF01810">
    <property type="entry name" value="LysE"/>
    <property type="match status" value="1"/>
</dbReference>
<feature type="transmembrane region" description="Helical" evidence="6">
    <location>
        <begin position="192"/>
        <end position="210"/>
    </location>
</feature>
<sequence>MDQFFAYLPGILLAYSVFLVGVSSPGPNILAIIGTSMSVSRRSGVALALGVAFGSLTWGTLTALGLAAMLSTYASALMIIKCVGGLYLVWLAYKSFRSAACVHDLEAPDVGQEQQSSLRYAMRGYAVQMTNPKAALAWVATISLGLQPGSPPWVAVAIVLGIFLLSVAVHCLYAVAFSTPFMVAAYSRARRYIQAGLGVFFSIAGLKLLTDRS</sequence>
<feature type="transmembrane region" description="Helical" evidence="6">
    <location>
        <begin position="12"/>
        <end position="33"/>
    </location>
</feature>
<reference evidence="7 8" key="1">
    <citation type="submission" date="2017-09" db="EMBL/GenBank/DDBJ databases">
        <authorList>
            <person name="Ehlers B."/>
            <person name="Leendertz F.H."/>
        </authorList>
    </citation>
    <scope>NUCLEOTIDE SEQUENCE [LARGE SCALE GENOMIC DNA]</scope>
    <source>
        <strain evidence="7 8">DSM 18289</strain>
    </source>
</reference>
<keyword evidence="5 6" id="KW-0472">Membrane</keyword>
<feature type="transmembrane region" description="Helical" evidence="6">
    <location>
        <begin position="45"/>
        <end position="67"/>
    </location>
</feature>